<evidence type="ECO:0000256" key="3">
    <source>
        <dbReference type="ARBA" id="ARBA00022737"/>
    </source>
</evidence>
<keyword evidence="8 9" id="KW-0539">Nucleus</keyword>
<feature type="domain" description="LIM zinc-binding" evidence="13">
    <location>
        <begin position="119"/>
        <end position="181"/>
    </location>
</feature>
<evidence type="ECO:0000259" key="13">
    <source>
        <dbReference type="PROSITE" id="PS50023"/>
    </source>
</evidence>
<dbReference type="PROSITE" id="PS50023">
    <property type="entry name" value="LIM_DOMAIN_2"/>
    <property type="match status" value="2"/>
</dbReference>
<sequence length="364" mass="40850">MIFFGALEDCADPLIELPIVCSLPSTAGSLIDPFSLQLSSTQLLESIQNSTVSTPPAPCSCCSNSIYDKTFLLIGGECYHEDCAKCTACQEQLSNQPTCFYKDNNLWCKRDYLLKYGLRCQRCSSFINSGEYFMSIKNAVYHTECFVCFLCNRPFLVGDRYVLLGNGVAYCESHASTFNPSEVFMDKLLPLNENTDIDGKTSPVRSYQRHKVSRKCGNENTSSCFDSTADVQSDDKDTAGSRKTKRMRTSFKHHQLKTMKTYFNLNQNPDAKDLKQLAQKTGLTKRVLQVWFQNARAKHRRSQMGKERPSEFPTVFQDTFTNSIRDSASPGGSSPAMDNRSLISDSPEAQSDDSSARTVKSEYI</sequence>
<dbReference type="CDD" id="cd00086">
    <property type="entry name" value="homeodomain"/>
    <property type="match status" value="1"/>
</dbReference>
<dbReference type="GO" id="GO:0000981">
    <property type="term" value="F:DNA-binding transcription factor activity, RNA polymerase II-specific"/>
    <property type="evidence" value="ECO:0007669"/>
    <property type="project" value="InterPro"/>
</dbReference>
<evidence type="ECO:0000256" key="8">
    <source>
        <dbReference type="ARBA" id="ARBA00023242"/>
    </source>
</evidence>
<dbReference type="InterPro" id="IPR009057">
    <property type="entry name" value="Homeodomain-like_sf"/>
</dbReference>
<feature type="compositionally biased region" description="Polar residues" evidence="12">
    <location>
        <begin position="218"/>
        <end position="231"/>
    </location>
</feature>
<evidence type="ECO:0000256" key="1">
    <source>
        <dbReference type="ARBA" id="ARBA00004123"/>
    </source>
</evidence>
<keyword evidence="4 10" id="KW-0862">Zinc</keyword>
<feature type="domain" description="Homeobox" evidence="14">
    <location>
        <begin position="242"/>
        <end position="302"/>
    </location>
</feature>
<dbReference type="PANTHER" id="PTHR24208:SF168">
    <property type="entry name" value="PROTEIN APTEROUS"/>
    <property type="match status" value="1"/>
</dbReference>
<dbReference type="InterPro" id="IPR001356">
    <property type="entry name" value="HD"/>
</dbReference>
<dbReference type="GO" id="GO:0005634">
    <property type="term" value="C:nucleus"/>
    <property type="evidence" value="ECO:0007669"/>
    <property type="project" value="UniProtKB-SubCell"/>
</dbReference>
<evidence type="ECO:0000256" key="12">
    <source>
        <dbReference type="SAM" id="MobiDB-lite"/>
    </source>
</evidence>
<dbReference type="GO" id="GO:0000977">
    <property type="term" value="F:RNA polymerase II transcription regulatory region sequence-specific DNA binding"/>
    <property type="evidence" value="ECO:0007669"/>
    <property type="project" value="TreeGrafter"/>
</dbReference>
<feature type="region of interest" description="Disordered" evidence="12">
    <location>
        <begin position="218"/>
        <end position="247"/>
    </location>
</feature>
<gene>
    <name evidence="15" type="ORF">BOKJ2_LOCUS13043</name>
</gene>
<dbReference type="GO" id="GO:0030182">
    <property type="term" value="P:neuron differentiation"/>
    <property type="evidence" value="ECO:0007669"/>
    <property type="project" value="TreeGrafter"/>
</dbReference>
<keyword evidence="2 10" id="KW-0479">Metal-binding</keyword>
<dbReference type="EMBL" id="CAJFDH010000006">
    <property type="protein sequence ID" value="CAD5228984.1"/>
    <property type="molecule type" value="Genomic_DNA"/>
</dbReference>
<dbReference type="Gene3D" id="2.10.110.10">
    <property type="entry name" value="Cysteine Rich Protein"/>
    <property type="match status" value="2"/>
</dbReference>
<dbReference type="EMBL" id="CAJFCW020000006">
    <property type="protein sequence ID" value="CAG9125420.1"/>
    <property type="molecule type" value="Genomic_DNA"/>
</dbReference>
<feature type="DNA-binding region" description="Homeobox" evidence="9">
    <location>
        <begin position="244"/>
        <end position="303"/>
    </location>
</feature>
<dbReference type="SMART" id="SM00132">
    <property type="entry name" value="LIM"/>
    <property type="match status" value="2"/>
</dbReference>
<dbReference type="PROSITE" id="PS50071">
    <property type="entry name" value="HOMEOBOX_2"/>
    <property type="match status" value="1"/>
</dbReference>
<keyword evidence="7 9" id="KW-0371">Homeobox</keyword>
<dbReference type="PROSITE" id="PS00478">
    <property type="entry name" value="LIM_DOMAIN_1"/>
    <property type="match status" value="1"/>
</dbReference>
<comment type="subcellular location">
    <subcellularLocation>
        <location evidence="1 9 11">Nucleus</location>
    </subcellularLocation>
</comment>
<keyword evidence="5 10" id="KW-0440">LIM domain</keyword>
<reference evidence="15" key="1">
    <citation type="submission" date="2020-09" db="EMBL/GenBank/DDBJ databases">
        <authorList>
            <person name="Kikuchi T."/>
        </authorList>
    </citation>
    <scope>NUCLEOTIDE SEQUENCE</scope>
    <source>
        <strain evidence="15">SH1</strain>
    </source>
</reference>
<dbReference type="PROSITE" id="PS00027">
    <property type="entry name" value="HOMEOBOX_1"/>
    <property type="match status" value="1"/>
</dbReference>
<dbReference type="PANTHER" id="PTHR24208">
    <property type="entry name" value="LIM/HOMEOBOX PROTEIN LHX"/>
    <property type="match status" value="1"/>
</dbReference>
<dbReference type="GO" id="GO:0045944">
    <property type="term" value="P:positive regulation of transcription by RNA polymerase II"/>
    <property type="evidence" value="ECO:0007669"/>
    <property type="project" value="UniProtKB-ARBA"/>
</dbReference>
<feature type="compositionally biased region" description="Polar residues" evidence="12">
    <location>
        <begin position="322"/>
        <end position="332"/>
    </location>
</feature>
<evidence type="ECO:0000256" key="9">
    <source>
        <dbReference type="PROSITE-ProRule" id="PRU00108"/>
    </source>
</evidence>
<evidence type="ECO:0000256" key="11">
    <source>
        <dbReference type="RuleBase" id="RU000682"/>
    </source>
</evidence>
<dbReference type="AlphaFoldDB" id="A0A811LHF2"/>
<keyword evidence="16" id="KW-1185">Reference proteome</keyword>
<dbReference type="InterPro" id="IPR017970">
    <property type="entry name" value="Homeobox_CS"/>
</dbReference>
<evidence type="ECO:0000256" key="7">
    <source>
        <dbReference type="ARBA" id="ARBA00023155"/>
    </source>
</evidence>
<dbReference type="Gene3D" id="1.10.10.60">
    <property type="entry name" value="Homeodomain-like"/>
    <property type="match status" value="1"/>
</dbReference>
<evidence type="ECO:0000313" key="16">
    <source>
        <dbReference type="Proteomes" id="UP000614601"/>
    </source>
</evidence>
<dbReference type="GO" id="GO:0046872">
    <property type="term" value="F:metal ion binding"/>
    <property type="evidence" value="ECO:0007669"/>
    <property type="project" value="UniProtKB-KW"/>
</dbReference>
<evidence type="ECO:0000313" key="15">
    <source>
        <dbReference type="EMBL" id="CAD5228984.1"/>
    </source>
</evidence>
<accession>A0A811LHF2</accession>
<evidence type="ECO:0000259" key="14">
    <source>
        <dbReference type="PROSITE" id="PS50071"/>
    </source>
</evidence>
<comment type="caution">
    <text evidence="15">The sequence shown here is derived from an EMBL/GenBank/DDBJ whole genome shotgun (WGS) entry which is preliminary data.</text>
</comment>
<dbReference type="InterPro" id="IPR050453">
    <property type="entry name" value="LIM_Homeobox_TF"/>
</dbReference>
<feature type="domain" description="LIM zinc-binding" evidence="13">
    <location>
        <begin position="57"/>
        <end position="118"/>
    </location>
</feature>
<dbReference type="Pfam" id="PF00046">
    <property type="entry name" value="Homeodomain"/>
    <property type="match status" value="1"/>
</dbReference>
<evidence type="ECO:0000256" key="4">
    <source>
        <dbReference type="ARBA" id="ARBA00022833"/>
    </source>
</evidence>
<dbReference type="InterPro" id="IPR001781">
    <property type="entry name" value="Znf_LIM"/>
</dbReference>
<dbReference type="Proteomes" id="UP000614601">
    <property type="component" value="Unassembled WGS sequence"/>
</dbReference>
<dbReference type="Pfam" id="PF00412">
    <property type="entry name" value="LIM"/>
    <property type="match status" value="2"/>
</dbReference>
<dbReference type="OrthoDB" id="9990008at2759"/>
<organism evidence="15 16">
    <name type="scientific">Bursaphelenchus okinawaensis</name>
    <dbReference type="NCBI Taxonomy" id="465554"/>
    <lineage>
        <taxon>Eukaryota</taxon>
        <taxon>Metazoa</taxon>
        <taxon>Ecdysozoa</taxon>
        <taxon>Nematoda</taxon>
        <taxon>Chromadorea</taxon>
        <taxon>Rhabditida</taxon>
        <taxon>Tylenchina</taxon>
        <taxon>Tylenchomorpha</taxon>
        <taxon>Aphelenchoidea</taxon>
        <taxon>Aphelenchoididae</taxon>
        <taxon>Bursaphelenchus</taxon>
    </lineage>
</organism>
<dbReference type="SUPFAM" id="SSF57716">
    <property type="entry name" value="Glucocorticoid receptor-like (DNA-binding domain)"/>
    <property type="match status" value="1"/>
</dbReference>
<feature type="region of interest" description="Disordered" evidence="12">
    <location>
        <begin position="322"/>
        <end position="364"/>
    </location>
</feature>
<dbReference type="GO" id="GO:0045664">
    <property type="term" value="P:regulation of neuron differentiation"/>
    <property type="evidence" value="ECO:0007669"/>
    <property type="project" value="UniProtKB-ARBA"/>
</dbReference>
<dbReference type="Proteomes" id="UP000783686">
    <property type="component" value="Unassembled WGS sequence"/>
</dbReference>
<evidence type="ECO:0000256" key="6">
    <source>
        <dbReference type="ARBA" id="ARBA00023125"/>
    </source>
</evidence>
<evidence type="ECO:0000256" key="10">
    <source>
        <dbReference type="PROSITE-ProRule" id="PRU00125"/>
    </source>
</evidence>
<evidence type="ECO:0000256" key="2">
    <source>
        <dbReference type="ARBA" id="ARBA00022723"/>
    </source>
</evidence>
<evidence type="ECO:0000256" key="5">
    <source>
        <dbReference type="ARBA" id="ARBA00023038"/>
    </source>
</evidence>
<protein>
    <submittedName>
        <fullName evidence="15">Uncharacterized protein</fullName>
    </submittedName>
</protein>
<dbReference type="SMART" id="SM00389">
    <property type="entry name" value="HOX"/>
    <property type="match status" value="1"/>
</dbReference>
<feature type="compositionally biased region" description="Polar residues" evidence="12">
    <location>
        <begin position="341"/>
        <end position="358"/>
    </location>
</feature>
<keyword evidence="3" id="KW-0677">Repeat</keyword>
<proteinExistence type="predicted"/>
<dbReference type="SUPFAM" id="SSF46689">
    <property type="entry name" value="Homeodomain-like"/>
    <property type="match status" value="1"/>
</dbReference>
<keyword evidence="6 9" id="KW-0238">DNA-binding</keyword>
<name>A0A811LHF2_9BILA</name>
<dbReference type="FunFam" id="1.10.10.60:FF:000027">
    <property type="entry name" value="LIM/homeobox protein Lhx9"/>
    <property type="match status" value="1"/>
</dbReference>